<dbReference type="Pfam" id="PF08902">
    <property type="entry name" value="DUF1848"/>
    <property type="match status" value="1"/>
</dbReference>
<dbReference type="InterPro" id="IPR014998">
    <property type="entry name" value="DUF1848"/>
</dbReference>
<accession>A0A2K2U8M7</accession>
<proteinExistence type="predicted"/>
<evidence type="ECO:0000313" key="1">
    <source>
        <dbReference type="EMBL" id="PNV66634.1"/>
    </source>
</evidence>
<sequence length="317" mass="35158">MIISASRRTDIPAFYSEWFFERVREGFVVTRNPFNADQMAKWRLDPEAVDAIVFWTKDPAPMLGRLRELDERGFSYYFQFTLTPYGRDVEPGVRGKGEVADTFRRLAEAVGPERVIWRYDPIFLGDAHTEAWHAERFGGLVDALRGCTERVVISFLDEGYRTVRRMGREGLRGGTAEEQDRLAGTLAGIARAAGLAMAACAEEVDLTRHGIERGCCVDAALIERISGGARAGCALRAAKDKNQRDACGCVESVDIGAYNTCAHGCAYCYANFNPGTIARNRARHDPASPVLLGECDAAALEFRAGQRSLWEDQGRLF</sequence>
<dbReference type="Proteomes" id="UP000236488">
    <property type="component" value="Unassembled WGS sequence"/>
</dbReference>
<reference evidence="1 2" key="1">
    <citation type="journal article" date="2018" name="Int. J. Syst. Evol. Microbiol.">
        <title>Rubneribacter badeniensis gen. nov., sp. nov. and Enteroscipio rubneri gen. nov., sp. nov., new members of the Eggerthellaceae isolated from human faeces.</title>
        <authorList>
            <person name="Danylec N."/>
            <person name="Gobl A."/>
            <person name="Stoll D.A."/>
            <person name="Hetzer B."/>
            <person name="Kulling S.E."/>
            <person name="Huch M."/>
        </authorList>
    </citation>
    <scope>NUCLEOTIDE SEQUENCE [LARGE SCALE GENOMIC DNA]</scope>
    <source>
        <strain evidence="1 2">ResAG-85</strain>
    </source>
</reference>
<comment type="caution">
    <text evidence="1">The sequence shown here is derived from an EMBL/GenBank/DDBJ whole genome shotgun (WGS) entry which is preliminary data.</text>
</comment>
<dbReference type="RefSeq" id="WP_087195357.1">
    <property type="nucleotide sequence ID" value="NZ_PPEL01000001.1"/>
</dbReference>
<dbReference type="AlphaFoldDB" id="A0A2K2U8M7"/>
<evidence type="ECO:0000313" key="2">
    <source>
        <dbReference type="Proteomes" id="UP000236488"/>
    </source>
</evidence>
<dbReference type="EMBL" id="PPEL01000001">
    <property type="protein sequence ID" value="PNV66634.1"/>
    <property type="molecule type" value="Genomic_DNA"/>
</dbReference>
<gene>
    <name evidence="1" type="ORF">C2L80_00475</name>
</gene>
<protein>
    <submittedName>
        <fullName evidence="1">DUF1848 domain-containing protein</fullName>
    </submittedName>
</protein>
<organism evidence="1 2">
    <name type="scientific">Rubneribacter badeniensis</name>
    <dbReference type="NCBI Taxonomy" id="2070688"/>
    <lineage>
        <taxon>Bacteria</taxon>
        <taxon>Bacillati</taxon>
        <taxon>Actinomycetota</taxon>
        <taxon>Coriobacteriia</taxon>
        <taxon>Eggerthellales</taxon>
        <taxon>Eggerthellaceae</taxon>
        <taxon>Rubneribacter</taxon>
    </lineage>
</organism>
<keyword evidence="2" id="KW-1185">Reference proteome</keyword>
<name>A0A2K2U8M7_9ACTN</name>